<accession>A0ABX0JSJ5</accession>
<dbReference type="InterPro" id="IPR007047">
    <property type="entry name" value="Flp_Fap"/>
</dbReference>
<keyword evidence="1" id="KW-0472">Membrane</keyword>
<evidence type="ECO:0000313" key="2">
    <source>
        <dbReference type="EMBL" id="NHN84877.1"/>
    </source>
</evidence>
<keyword evidence="1" id="KW-0812">Transmembrane</keyword>
<dbReference type="EMBL" id="WOTB01000010">
    <property type="protein sequence ID" value="NHN84877.1"/>
    <property type="molecule type" value="Genomic_DNA"/>
</dbReference>
<feature type="transmembrane region" description="Helical" evidence="1">
    <location>
        <begin position="20"/>
        <end position="41"/>
    </location>
</feature>
<gene>
    <name evidence="2" type="ORF">GOB93_09515</name>
</gene>
<evidence type="ECO:0000256" key="1">
    <source>
        <dbReference type="SAM" id="Phobius"/>
    </source>
</evidence>
<evidence type="ECO:0000313" key="3">
    <source>
        <dbReference type="Proteomes" id="UP000635278"/>
    </source>
</evidence>
<proteinExistence type="predicted"/>
<name>A0ABX0JSJ5_9PROT</name>
<keyword evidence="3" id="KW-1185">Reference proteome</keyword>
<protein>
    <submittedName>
        <fullName evidence="2">Flp family type IVb pilin</fullName>
    </submittedName>
</protein>
<dbReference type="RefSeq" id="WP_173583265.1">
    <property type="nucleotide sequence ID" value="NZ_WOTB01000010.1"/>
</dbReference>
<keyword evidence="1" id="KW-1133">Transmembrane helix</keyword>
<comment type="caution">
    <text evidence="2">The sequence shown here is derived from an EMBL/GenBank/DDBJ whole genome shotgun (WGS) entry which is preliminary data.</text>
</comment>
<sequence length="65" mass="6640">MVTVMHKVRAFFGDREGVTAIEYALIAGLIAVVAFGSMKFLGSNLSALFGTIGSSIATAPSTTSG</sequence>
<dbReference type="Proteomes" id="UP000635278">
    <property type="component" value="Unassembled WGS sequence"/>
</dbReference>
<reference evidence="2 3" key="1">
    <citation type="journal article" date="2020" name="Int. J. Syst. Evol. Microbiol.">
        <title>Novel acetic acid bacteria from cider fermentations: Acetobacter conturbans sp. nov. and Acetobacter fallax sp. nov.</title>
        <authorList>
            <person name="Sombolestani A.S."/>
            <person name="Cleenwerck I."/>
            <person name="Cnockaert M."/>
            <person name="Borremans W."/>
            <person name="Wieme A.D."/>
            <person name="De Vuyst L."/>
            <person name="Vandamme P."/>
        </authorList>
    </citation>
    <scope>NUCLEOTIDE SEQUENCE [LARGE SCALE GENOMIC DNA]</scope>
    <source>
        <strain evidence="2 3">LMG 30640</strain>
    </source>
</reference>
<dbReference type="Pfam" id="PF04964">
    <property type="entry name" value="Flp_Fap"/>
    <property type="match status" value="1"/>
</dbReference>
<organism evidence="2 3">
    <name type="scientific">Acetobacter musti</name>
    <dbReference type="NCBI Taxonomy" id="864732"/>
    <lineage>
        <taxon>Bacteria</taxon>
        <taxon>Pseudomonadati</taxon>
        <taxon>Pseudomonadota</taxon>
        <taxon>Alphaproteobacteria</taxon>
        <taxon>Acetobacterales</taxon>
        <taxon>Acetobacteraceae</taxon>
        <taxon>Acetobacter</taxon>
    </lineage>
</organism>